<keyword evidence="2" id="KW-1185">Reference proteome</keyword>
<proteinExistence type="predicted"/>
<dbReference type="GO" id="GO:0003676">
    <property type="term" value="F:nucleic acid binding"/>
    <property type="evidence" value="ECO:0007669"/>
    <property type="project" value="InterPro"/>
</dbReference>
<dbReference type="InterPro" id="IPR012337">
    <property type="entry name" value="RNaseH-like_sf"/>
</dbReference>
<dbReference type="AlphaFoldDB" id="A0AAF0THY9"/>
<name>A0AAF0THY9_SOLVR</name>
<dbReference type="Gene3D" id="3.30.420.10">
    <property type="entry name" value="Ribonuclease H-like superfamily/Ribonuclease H"/>
    <property type="match status" value="1"/>
</dbReference>
<protein>
    <submittedName>
        <fullName evidence="1">Uncharacterized protein</fullName>
    </submittedName>
</protein>
<dbReference type="Proteomes" id="UP001234989">
    <property type="component" value="Chromosome 3"/>
</dbReference>
<dbReference type="EMBL" id="CP133614">
    <property type="protein sequence ID" value="WMV20076.1"/>
    <property type="molecule type" value="Genomic_DNA"/>
</dbReference>
<evidence type="ECO:0000313" key="1">
    <source>
        <dbReference type="EMBL" id="WMV20076.1"/>
    </source>
</evidence>
<accession>A0AAF0THY9</accession>
<organism evidence="1 2">
    <name type="scientific">Solanum verrucosum</name>
    <dbReference type="NCBI Taxonomy" id="315347"/>
    <lineage>
        <taxon>Eukaryota</taxon>
        <taxon>Viridiplantae</taxon>
        <taxon>Streptophyta</taxon>
        <taxon>Embryophyta</taxon>
        <taxon>Tracheophyta</taxon>
        <taxon>Spermatophyta</taxon>
        <taxon>Magnoliopsida</taxon>
        <taxon>eudicotyledons</taxon>
        <taxon>Gunneridae</taxon>
        <taxon>Pentapetalae</taxon>
        <taxon>asterids</taxon>
        <taxon>lamiids</taxon>
        <taxon>Solanales</taxon>
        <taxon>Solanaceae</taxon>
        <taxon>Solanoideae</taxon>
        <taxon>Solaneae</taxon>
        <taxon>Solanum</taxon>
    </lineage>
</organism>
<dbReference type="SUPFAM" id="SSF53098">
    <property type="entry name" value="Ribonuclease H-like"/>
    <property type="match status" value="1"/>
</dbReference>
<reference evidence="1" key="1">
    <citation type="submission" date="2023-08" db="EMBL/GenBank/DDBJ databases">
        <title>A de novo genome assembly of Solanum verrucosum Schlechtendal, a Mexican diploid species geographically isolated from the other diploid A-genome species in potato relatives.</title>
        <authorList>
            <person name="Hosaka K."/>
        </authorList>
    </citation>
    <scope>NUCLEOTIDE SEQUENCE</scope>
    <source>
        <tissue evidence="1">Young leaves</tissue>
    </source>
</reference>
<evidence type="ECO:0000313" key="2">
    <source>
        <dbReference type="Proteomes" id="UP001234989"/>
    </source>
</evidence>
<gene>
    <name evidence="1" type="ORF">MTR67_013461</name>
</gene>
<sequence>MDTNSFMLQLTTSLNDLKTPTTKFVLKKVVDDFVKNHIICRLRIPESIVTYNGTNLNSDLMKALCEKFKINHRNSTTYKPHRNEAVANKNIKRILLVIPAEVEIPSLRILQEAELSDAKKNRIARAFNKKVRPRYFSPRKLVLKQIFPNQDEANEDAGQLFSYVTQIDNIHSSTSSISNIMNLSPTIIQEVAVEDAIDSTTMRVREEIASALVDGESSIAHNSEALRFSVHYLRFCGDHLFAMDFDKNVYLLIIGAQGADAQFFAIMCSSCYSSGDDSKIACEGPFHNWLLDMLVSDVLAIGSGNSKVHQVFDTISNEAWKVSNVIFTLLLVGVLVEMPKETQTFHSCT</sequence>
<dbReference type="InterPro" id="IPR036397">
    <property type="entry name" value="RNaseH_sf"/>
</dbReference>